<sequence>MAVVQDYRARTPIPSDAWDQDYNHAHPEQFMSYDEMDREIDAAVYEPDQDQFFTVPGGSSSWDWH</sequence>
<organism evidence="1 2">
    <name type="scientific">Trifolium medium</name>
    <dbReference type="NCBI Taxonomy" id="97028"/>
    <lineage>
        <taxon>Eukaryota</taxon>
        <taxon>Viridiplantae</taxon>
        <taxon>Streptophyta</taxon>
        <taxon>Embryophyta</taxon>
        <taxon>Tracheophyta</taxon>
        <taxon>Spermatophyta</taxon>
        <taxon>Magnoliopsida</taxon>
        <taxon>eudicotyledons</taxon>
        <taxon>Gunneridae</taxon>
        <taxon>Pentapetalae</taxon>
        <taxon>rosids</taxon>
        <taxon>fabids</taxon>
        <taxon>Fabales</taxon>
        <taxon>Fabaceae</taxon>
        <taxon>Papilionoideae</taxon>
        <taxon>50 kb inversion clade</taxon>
        <taxon>NPAAA clade</taxon>
        <taxon>Hologalegina</taxon>
        <taxon>IRL clade</taxon>
        <taxon>Trifolieae</taxon>
        <taxon>Trifolium</taxon>
    </lineage>
</organism>
<evidence type="ECO:0000313" key="2">
    <source>
        <dbReference type="Proteomes" id="UP000265520"/>
    </source>
</evidence>
<protein>
    <submittedName>
        <fullName evidence="1">Uncharacterized protein</fullName>
    </submittedName>
</protein>
<dbReference type="EMBL" id="LXQA010264988">
    <property type="protein sequence ID" value="MCI39219.1"/>
    <property type="molecule type" value="Genomic_DNA"/>
</dbReference>
<accession>A0A392RSA1</accession>
<name>A0A392RSA1_9FABA</name>
<dbReference type="Proteomes" id="UP000265520">
    <property type="component" value="Unassembled WGS sequence"/>
</dbReference>
<evidence type="ECO:0000313" key="1">
    <source>
        <dbReference type="EMBL" id="MCI39219.1"/>
    </source>
</evidence>
<proteinExistence type="predicted"/>
<keyword evidence="2" id="KW-1185">Reference proteome</keyword>
<dbReference type="AlphaFoldDB" id="A0A392RSA1"/>
<comment type="caution">
    <text evidence="1">The sequence shown here is derived from an EMBL/GenBank/DDBJ whole genome shotgun (WGS) entry which is preliminary data.</text>
</comment>
<reference evidence="1 2" key="1">
    <citation type="journal article" date="2018" name="Front. Plant Sci.">
        <title>Red Clover (Trifolium pratense) and Zigzag Clover (T. medium) - A Picture of Genomic Similarities and Differences.</title>
        <authorList>
            <person name="Dluhosova J."/>
            <person name="Istvanek J."/>
            <person name="Nedelnik J."/>
            <person name="Repkova J."/>
        </authorList>
    </citation>
    <scope>NUCLEOTIDE SEQUENCE [LARGE SCALE GENOMIC DNA]</scope>
    <source>
        <strain evidence="2">cv. 10/8</strain>
        <tissue evidence="1">Leaf</tissue>
    </source>
</reference>